<keyword evidence="3" id="KW-1185">Reference proteome</keyword>
<evidence type="ECO:0000256" key="1">
    <source>
        <dbReference type="SAM" id="MobiDB-lite"/>
    </source>
</evidence>
<name>A0A5B7ETD3_PORTR</name>
<gene>
    <name evidence="2" type="ORF">E2C01_028979</name>
</gene>
<dbReference type="AlphaFoldDB" id="A0A5B7ETD3"/>
<dbReference type="Proteomes" id="UP000324222">
    <property type="component" value="Unassembled WGS sequence"/>
</dbReference>
<comment type="caution">
    <text evidence="2">The sequence shown here is derived from an EMBL/GenBank/DDBJ whole genome shotgun (WGS) entry which is preliminary data.</text>
</comment>
<feature type="region of interest" description="Disordered" evidence="1">
    <location>
        <begin position="1"/>
        <end position="23"/>
    </location>
</feature>
<proteinExistence type="predicted"/>
<reference evidence="2 3" key="1">
    <citation type="submission" date="2019-05" db="EMBL/GenBank/DDBJ databases">
        <title>Another draft genome of Portunus trituberculatus and its Hox gene families provides insights of decapod evolution.</title>
        <authorList>
            <person name="Jeong J.-H."/>
            <person name="Song I."/>
            <person name="Kim S."/>
            <person name="Choi T."/>
            <person name="Kim D."/>
            <person name="Ryu S."/>
            <person name="Kim W."/>
        </authorList>
    </citation>
    <scope>NUCLEOTIDE SEQUENCE [LARGE SCALE GENOMIC DNA]</scope>
    <source>
        <tissue evidence="2">Muscle</tissue>
    </source>
</reference>
<evidence type="ECO:0000313" key="3">
    <source>
        <dbReference type="Proteomes" id="UP000324222"/>
    </source>
</evidence>
<dbReference type="EMBL" id="VSRR010003302">
    <property type="protein sequence ID" value="MPC35554.1"/>
    <property type="molecule type" value="Genomic_DNA"/>
</dbReference>
<evidence type="ECO:0000313" key="2">
    <source>
        <dbReference type="EMBL" id="MPC35554.1"/>
    </source>
</evidence>
<sequence length="61" mass="6787">MSEARKRQPNMNGQLPVKDRKRVDSRVGCGVSDNKTSFPFLLHQQHFCSMSGGIAKIPTAK</sequence>
<accession>A0A5B7ETD3</accession>
<organism evidence="2 3">
    <name type="scientific">Portunus trituberculatus</name>
    <name type="common">Swimming crab</name>
    <name type="synonym">Neptunus trituberculatus</name>
    <dbReference type="NCBI Taxonomy" id="210409"/>
    <lineage>
        <taxon>Eukaryota</taxon>
        <taxon>Metazoa</taxon>
        <taxon>Ecdysozoa</taxon>
        <taxon>Arthropoda</taxon>
        <taxon>Crustacea</taxon>
        <taxon>Multicrustacea</taxon>
        <taxon>Malacostraca</taxon>
        <taxon>Eumalacostraca</taxon>
        <taxon>Eucarida</taxon>
        <taxon>Decapoda</taxon>
        <taxon>Pleocyemata</taxon>
        <taxon>Brachyura</taxon>
        <taxon>Eubrachyura</taxon>
        <taxon>Portunoidea</taxon>
        <taxon>Portunidae</taxon>
        <taxon>Portuninae</taxon>
        <taxon>Portunus</taxon>
    </lineage>
</organism>
<protein>
    <submittedName>
        <fullName evidence="2">Uncharacterized protein</fullName>
    </submittedName>
</protein>